<sequence>SVFGAGGTILLGTTIPVDLIKSSKKFRITSSSSASEMTGKPS</sequence>
<evidence type="ECO:0000313" key="1">
    <source>
        <dbReference type="EMBL" id="MCI61279.1"/>
    </source>
</evidence>
<comment type="caution">
    <text evidence="1">The sequence shown here is derived from an EMBL/GenBank/DDBJ whole genome shotgun (WGS) entry which is preliminary data.</text>
</comment>
<keyword evidence="2" id="KW-1185">Reference proteome</keyword>
<accession>A0A392TJE0</accession>
<organism evidence="1 2">
    <name type="scientific">Trifolium medium</name>
    <dbReference type="NCBI Taxonomy" id="97028"/>
    <lineage>
        <taxon>Eukaryota</taxon>
        <taxon>Viridiplantae</taxon>
        <taxon>Streptophyta</taxon>
        <taxon>Embryophyta</taxon>
        <taxon>Tracheophyta</taxon>
        <taxon>Spermatophyta</taxon>
        <taxon>Magnoliopsida</taxon>
        <taxon>eudicotyledons</taxon>
        <taxon>Gunneridae</taxon>
        <taxon>Pentapetalae</taxon>
        <taxon>rosids</taxon>
        <taxon>fabids</taxon>
        <taxon>Fabales</taxon>
        <taxon>Fabaceae</taxon>
        <taxon>Papilionoideae</taxon>
        <taxon>50 kb inversion clade</taxon>
        <taxon>NPAAA clade</taxon>
        <taxon>Hologalegina</taxon>
        <taxon>IRL clade</taxon>
        <taxon>Trifolieae</taxon>
        <taxon>Trifolium</taxon>
    </lineage>
</organism>
<reference evidence="1 2" key="1">
    <citation type="journal article" date="2018" name="Front. Plant Sci.">
        <title>Red Clover (Trifolium pratense) and Zigzag Clover (T. medium) - A Picture of Genomic Similarities and Differences.</title>
        <authorList>
            <person name="Dluhosova J."/>
            <person name="Istvanek J."/>
            <person name="Nedelnik J."/>
            <person name="Repkova J."/>
        </authorList>
    </citation>
    <scope>NUCLEOTIDE SEQUENCE [LARGE SCALE GENOMIC DNA]</scope>
    <source>
        <strain evidence="2">cv. 10/8</strain>
        <tissue evidence="1">Leaf</tissue>
    </source>
</reference>
<feature type="non-terminal residue" evidence="1">
    <location>
        <position position="1"/>
    </location>
</feature>
<evidence type="ECO:0000313" key="2">
    <source>
        <dbReference type="Proteomes" id="UP000265520"/>
    </source>
</evidence>
<protein>
    <submittedName>
        <fullName evidence="1">Uncharacterized protein</fullName>
    </submittedName>
</protein>
<proteinExistence type="predicted"/>
<name>A0A392TJE0_9FABA</name>
<dbReference type="AlphaFoldDB" id="A0A392TJE0"/>
<dbReference type="Proteomes" id="UP000265520">
    <property type="component" value="Unassembled WGS sequence"/>
</dbReference>
<dbReference type="EMBL" id="LXQA010596805">
    <property type="protein sequence ID" value="MCI61279.1"/>
    <property type="molecule type" value="Genomic_DNA"/>
</dbReference>